<dbReference type="InterPro" id="IPR001296">
    <property type="entry name" value="Glyco_trans_1"/>
</dbReference>
<comment type="similarity">
    <text evidence="4 8">Belongs to the glycosyltransferase 1 family. Bacterial/plant glycogen synthase subfamily.</text>
</comment>
<evidence type="ECO:0000259" key="9">
    <source>
        <dbReference type="Pfam" id="PF00534"/>
    </source>
</evidence>
<proteinExistence type="inferred from homology"/>
<name>A0A017HAL3_9RHOB</name>
<dbReference type="GO" id="GO:0005829">
    <property type="term" value="C:cytosol"/>
    <property type="evidence" value="ECO:0007669"/>
    <property type="project" value="TreeGrafter"/>
</dbReference>
<dbReference type="SUPFAM" id="SSF53756">
    <property type="entry name" value="UDP-Glycosyltransferase/glycogen phosphorylase"/>
    <property type="match status" value="1"/>
</dbReference>
<feature type="domain" description="Glycosyl transferase family 1" evidence="9">
    <location>
        <begin position="291"/>
        <end position="445"/>
    </location>
</feature>
<dbReference type="HAMAP" id="MF_00484">
    <property type="entry name" value="Glycogen_synth"/>
    <property type="match status" value="1"/>
</dbReference>
<dbReference type="CDD" id="cd03791">
    <property type="entry name" value="GT5_Glycogen_synthase_DULL1-like"/>
    <property type="match status" value="1"/>
</dbReference>
<dbReference type="InterPro" id="IPR011835">
    <property type="entry name" value="GS/SS"/>
</dbReference>
<dbReference type="OrthoDB" id="9808590at2"/>
<evidence type="ECO:0000256" key="3">
    <source>
        <dbReference type="ARBA" id="ARBA00004964"/>
    </source>
</evidence>
<dbReference type="HOGENOM" id="CLU_009583_18_4_5"/>
<evidence type="ECO:0000256" key="6">
    <source>
        <dbReference type="ARBA" id="ARBA00022679"/>
    </source>
</evidence>
<dbReference type="NCBIfam" id="TIGR02095">
    <property type="entry name" value="glgA"/>
    <property type="match status" value="1"/>
</dbReference>
<keyword evidence="7 8" id="KW-0320">Glycogen biosynthesis</keyword>
<dbReference type="Proteomes" id="UP000025047">
    <property type="component" value="Unassembled WGS sequence"/>
</dbReference>
<reference evidence="11 12" key="1">
    <citation type="submission" date="2013-03" db="EMBL/GenBank/DDBJ databases">
        <authorList>
            <person name="Fiebig A."/>
            <person name="Goeker M."/>
            <person name="Klenk H.-P.P."/>
        </authorList>
    </citation>
    <scope>NUCLEOTIDE SEQUENCE [LARGE SCALE GENOMIC DNA]</scope>
    <source>
        <strain evidence="11 12">DSM 17492</strain>
    </source>
</reference>
<dbReference type="PANTHER" id="PTHR45825">
    <property type="entry name" value="GRANULE-BOUND STARCH SYNTHASE 1, CHLOROPLASTIC/AMYLOPLASTIC"/>
    <property type="match status" value="1"/>
</dbReference>
<evidence type="ECO:0000256" key="1">
    <source>
        <dbReference type="ARBA" id="ARBA00001478"/>
    </source>
</evidence>
<comment type="pathway">
    <text evidence="3 8">Glycan biosynthesis; glycogen biosynthesis.</text>
</comment>
<dbReference type="RefSeq" id="WP_017927441.1">
    <property type="nucleotide sequence ID" value="NZ_KB822995.1"/>
</dbReference>
<dbReference type="GO" id="GO:0004373">
    <property type="term" value="F:alpha-1,4-glucan glucosyltransferase (UDP-glucose donor) activity"/>
    <property type="evidence" value="ECO:0007669"/>
    <property type="project" value="InterPro"/>
</dbReference>
<dbReference type="Pfam" id="PF08323">
    <property type="entry name" value="Glyco_transf_5"/>
    <property type="match status" value="1"/>
</dbReference>
<dbReference type="eggNOG" id="COG0297">
    <property type="taxonomic scope" value="Bacteria"/>
</dbReference>
<evidence type="ECO:0000313" key="12">
    <source>
        <dbReference type="Proteomes" id="UP000025047"/>
    </source>
</evidence>
<dbReference type="GO" id="GO:0009011">
    <property type="term" value="F:alpha-1,4-glucan glucosyltransferase (ADP-glucose donor) activity"/>
    <property type="evidence" value="ECO:0007669"/>
    <property type="project" value="UniProtKB-UniRule"/>
</dbReference>
<comment type="catalytic activity">
    <reaction evidence="1 8">
        <text>[(1-&gt;4)-alpha-D-glucosyl](n) + ADP-alpha-D-glucose = [(1-&gt;4)-alpha-D-glucosyl](n+1) + ADP + H(+)</text>
        <dbReference type="Rhea" id="RHEA:18189"/>
        <dbReference type="Rhea" id="RHEA-COMP:9584"/>
        <dbReference type="Rhea" id="RHEA-COMP:9587"/>
        <dbReference type="ChEBI" id="CHEBI:15378"/>
        <dbReference type="ChEBI" id="CHEBI:15444"/>
        <dbReference type="ChEBI" id="CHEBI:57498"/>
        <dbReference type="ChEBI" id="CHEBI:456216"/>
        <dbReference type="EC" id="2.4.1.21"/>
    </reaction>
</comment>
<protein>
    <recommendedName>
        <fullName evidence="8">Glycogen synthase</fullName>
        <ecNumber evidence="8">2.4.1.21</ecNumber>
    </recommendedName>
    <alternativeName>
        <fullName evidence="8">Starch [bacterial glycogen] synthase</fullName>
    </alternativeName>
</protein>
<dbReference type="NCBIfam" id="NF001899">
    <property type="entry name" value="PRK00654.1-2"/>
    <property type="match status" value="1"/>
</dbReference>
<keyword evidence="5 8" id="KW-0328">Glycosyltransferase</keyword>
<evidence type="ECO:0000256" key="2">
    <source>
        <dbReference type="ARBA" id="ARBA00002764"/>
    </source>
</evidence>
<dbReference type="EMBL" id="APGJ01000007">
    <property type="protein sequence ID" value="EYD71355.1"/>
    <property type="molecule type" value="Genomic_DNA"/>
</dbReference>
<dbReference type="Pfam" id="PF00534">
    <property type="entry name" value="Glycos_transf_1"/>
    <property type="match status" value="1"/>
</dbReference>
<dbReference type="Gene3D" id="3.40.50.2000">
    <property type="entry name" value="Glycogen Phosphorylase B"/>
    <property type="match status" value="2"/>
</dbReference>
<accession>A0A017HAL3</accession>
<evidence type="ECO:0000256" key="7">
    <source>
        <dbReference type="ARBA" id="ARBA00023056"/>
    </source>
</evidence>
<keyword evidence="12" id="KW-1185">Reference proteome</keyword>
<comment type="function">
    <text evidence="2 8">Synthesizes alpha-1,4-glucan chains using ADP-glucose.</text>
</comment>
<organism evidence="11 12">
    <name type="scientific">Limimaricola hongkongensis DSM 17492</name>
    <dbReference type="NCBI Taxonomy" id="1122180"/>
    <lineage>
        <taxon>Bacteria</taxon>
        <taxon>Pseudomonadati</taxon>
        <taxon>Pseudomonadota</taxon>
        <taxon>Alphaproteobacteria</taxon>
        <taxon>Rhodobacterales</taxon>
        <taxon>Paracoccaceae</taxon>
        <taxon>Limimaricola</taxon>
    </lineage>
</organism>
<evidence type="ECO:0000256" key="4">
    <source>
        <dbReference type="ARBA" id="ARBA00010281"/>
    </source>
</evidence>
<evidence type="ECO:0000313" key="11">
    <source>
        <dbReference type="EMBL" id="EYD71355.1"/>
    </source>
</evidence>
<keyword evidence="6 8" id="KW-0808">Transferase</keyword>
<comment type="caution">
    <text evidence="11">The sequence shown here is derived from an EMBL/GenBank/DDBJ whole genome shotgun (WGS) entry which is preliminary data.</text>
</comment>
<feature type="domain" description="Starch synthase catalytic" evidence="10">
    <location>
        <begin position="4"/>
        <end position="239"/>
    </location>
</feature>
<dbReference type="PATRIC" id="fig|1122180.6.peg.2983"/>
<dbReference type="AlphaFoldDB" id="A0A017HAL3"/>
<dbReference type="InterPro" id="IPR013534">
    <property type="entry name" value="Starch_synth_cat_dom"/>
</dbReference>
<sequence length="479" mass="50911">MRALSVASECVPLVKTGGLADVAGALPGALRAENIEMRTILPGYPAVMAALDPGAAQVMSEADLFGGSARLLAGRAGGLDLFVIDAPHLYMREGSIYLGPDGQDWPDNPERFAALSLMAARIGAEGVALDGQDWRPDLVHCHDWQAGLVPDYLDQFGGQCATVLTIHNIAFQGLTGHHMIERLRLPRSRFHPDGFEYYGKLSALKAGLMRADRLTTVSPTYAAELMQPDFGMGLDGVMRARRRDLSGILNGIDESVWNPATDPAIAETYRHPAGKAANREALRAEMGLPETTGPLCCVVSRLTEQKGLDLLLAALPALLERGGQLALLGSGDPGLEAAFREAAREDGVAVRIGYDEALSHRLIAGADAILVPSRFEPCGLTQLYGLRYGTIPLVALTGGLADTVINASPAAIDRGVATGLQFHPVSADPLAVAIDRLCDLHAQPEIWAQMQANAMRQPVGWASSARAYAALYRDAIATA</sequence>
<dbReference type="PANTHER" id="PTHR45825:SF11">
    <property type="entry name" value="ALPHA AMYLASE DOMAIN-CONTAINING PROTEIN"/>
    <property type="match status" value="1"/>
</dbReference>
<dbReference type="STRING" id="1122180.Lokhon_03003"/>
<evidence type="ECO:0000256" key="8">
    <source>
        <dbReference type="HAMAP-Rule" id="MF_00484"/>
    </source>
</evidence>
<evidence type="ECO:0000259" key="10">
    <source>
        <dbReference type="Pfam" id="PF08323"/>
    </source>
</evidence>
<dbReference type="UniPathway" id="UPA00164"/>
<dbReference type="GO" id="GO:0005978">
    <property type="term" value="P:glycogen biosynthetic process"/>
    <property type="evidence" value="ECO:0007669"/>
    <property type="project" value="UniProtKB-UniRule"/>
</dbReference>
<gene>
    <name evidence="8" type="primary">glgA</name>
    <name evidence="11" type="ORF">Lokhon_03003</name>
</gene>
<dbReference type="EC" id="2.4.1.21" evidence="8"/>
<feature type="binding site" evidence="8">
    <location>
        <position position="15"/>
    </location>
    <ligand>
        <name>ADP-alpha-D-glucose</name>
        <dbReference type="ChEBI" id="CHEBI:57498"/>
    </ligand>
</feature>
<evidence type="ECO:0000256" key="5">
    <source>
        <dbReference type="ARBA" id="ARBA00022676"/>
    </source>
</evidence>